<dbReference type="EMBL" id="BART01009398">
    <property type="protein sequence ID" value="GAG67761.1"/>
    <property type="molecule type" value="Genomic_DNA"/>
</dbReference>
<dbReference type="SMART" id="SM00014">
    <property type="entry name" value="acidPPc"/>
    <property type="match status" value="1"/>
</dbReference>
<keyword evidence="1" id="KW-1133">Transmembrane helix</keyword>
<gene>
    <name evidence="3" type="ORF">S01H4_20834</name>
</gene>
<reference evidence="3" key="1">
    <citation type="journal article" date="2014" name="Front. Microbiol.">
        <title>High frequency of phylogenetically diverse reductive dehalogenase-homologous genes in deep subseafloor sedimentary metagenomes.</title>
        <authorList>
            <person name="Kawai M."/>
            <person name="Futagami T."/>
            <person name="Toyoda A."/>
            <person name="Takaki Y."/>
            <person name="Nishi S."/>
            <person name="Hori S."/>
            <person name="Arai W."/>
            <person name="Tsubouchi T."/>
            <person name="Morono Y."/>
            <person name="Uchiyama I."/>
            <person name="Ito T."/>
            <person name="Fujiyama A."/>
            <person name="Inagaki F."/>
            <person name="Takami H."/>
        </authorList>
    </citation>
    <scope>NUCLEOTIDE SEQUENCE</scope>
    <source>
        <strain evidence="3">Expedition CK06-06</strain>
    </source>
</reference>
<dbReference type="Gene3D" id="1.20.144.10">
    <property type="entry name" value="Phosphatidic acid phosphatase type 2/haloperoxidase"/>
    <property type="match status" value="1"/>
</dbReference>
<feature type="transmembrane region" description="Helical" evidence="1">
    <location>
        <begin position="43"/>
        <end position="61"/>
    </location>
</feature>
<dbReference type="CDD" id="cd01610">
    <property type="entry name" value="PAP2_like"/>
    <property type="match status" value="1"/>
</dbReference>
<proteinExistence type="predicted"/>
<dbReference type="AlphaFoldDB" id="X1B6W9"/>
<feature type="transmembrane region" description="Helical" evidence="1">
    <location>
        <begin position="21"/>
        <end position="37"/>
    </location>
</feature>
<dbReference type="InterPro" id="IPR036938">
    <property type="entry name" value="PAP2/HPO_sf"/>
</dbReference>
<dbReference type="SUPFAM" id="SSF48317">
    <property type="entry name" value="Acid phosphatase/Vanadium-dependent haloperoxidase"/>
    <property type="match status" value="1"/>
</dbReference>
<evidence type="ECO:0000313" key="3">
    <source>
        <dbReference type="EMBL" id="GAG67761.1"/>
    </source>
</evidence>
<dbReference type="InterPro" id="IPR000326">
    <property type="entry name" value="PAP2/HPO"/>
</dbReference>
<name>X1B6W9_9ZZZZ</name>
<keyword evidence="1" id="KW-0812">Transmembrane</keyword>
<feature type="non-terminal residue" evidence="3">
    <location>
        <position position="1"/>
    </location>
</feature>
<evidence type="ECO:0000259" key="2">
    <source>
        <dbReference type="SMART" id="SM00014"/>
    </source>
</evidence>
<protein>
    <recommendedName>
        <fullName evidence="2">Phosphatidic acid phosphatase type 2/haloperoxidase domain-containing protein</fullName>
    </recommendedName>
</protein>
<feature type="transmembrane region" description="Helical" evidence="1">
    <location>
        <begin position="182"/>
        <end position="201"/>
    </location>
</feature>
<dbReference type="Pfam" id="PF01569">
    <property type="entry name" value="PAP2"/>
    <property type="match status" value="1"/>
</dbReference>
<comment type="caution">
    <text evidence="3">The sequence shown here is derived from an EMBL/GenBank/DDBJ whole genome shotgun (WGS) entry which is preliminary data.</text>
</comment>
<feature type="transmembrane region" description="Helical" evidence="1">
    <location>
        <begin position="73"/>
        <end position="93"/>
    </location>
</feature>
<organism evidence="3">
    <name type="scientific">marine sediment metagenome</name>
    <dbReference type="NCBI Taxonomy" id="412755"/>
    <lineage>
        <taxon>unclassified sequences</taxon>
        <taxon>metagenomes</taxon>
        <taxon>ecological metagenomes</taxon>
    </lineage>
</organism>
<sequence length="208" mass="23375">IALALATLLGSLFTNLKLQKIPAYVGMIVGVLFILLINDEDYFYIGWSLIISLVLYVVITWNKDWKNYRKISGVIALLAVINPLLFVQVAKILCGRIRFRNLDPGYTNFTQWFLPPGLSSDGRSFPSGHTAMGWMFLPLLIAIKDRKNTDPLRILIILLVVGWGLFVGLSRIAVGAHYASDVLFSTGAATIVTIFLYTRFYKKRNKSD</sequence>
<feature type="transmembrane region" description="Helical" evidence="1">
    <location>
        <begin position="155"/>
        <end position="176"/>
    </location>
</feature>
<accession>X1B6W9</accession>
<feature type="domain" description="Phosphatidic acid phosphatase type 2/haloperoxidase" evidence="2">
    <location>
        <begin position="72"/>
        <end position="197"/>
    </location>
</feature>
<evidence type="ECO:0000256" key="1">
    <source>
        <dbReference type="SAM" id="Phobius"/>
    </source>
</evidence>
<keyword evidence="1" id="KW-0472">Membrane</keyword>